<name>A0A2T8HGT5_9SPHI</name>
<evidence type="ECO:0000256" key="2">
    <source>
        <dbReference type="SAM" id="Phobius"/>
    </source>
</evidence>
<evidence type="ECO:0000313" key="4">
    <source>
        <dbReference type="Proteomes" id="UP000245627"/>
    </source>
</evidence>
<comment type="caution">
    <text evidence="3">The sequence shown here is derived from an EMBL/GenBank/DDBJ whole genome shotgun (WGS) entry which is preliminary data.</text>
</comment>
<dbReference type="Proteomes" id="UP000245627">
    <property type="component" value="Unassembled WGS sequence"/>
</dbReference>
<keyword evidence="2" id="KW-0812">Transmembrane</keyword>
<feature type="transmembrane region" description="Helical" evidence="2">
    <location>
        <begin position="178"/>
        <end position="202"/>
    </location>
</feature>
<feature type="transmembrane region" description="Helical" evidence="2">
    <location>
        <begin position="139"/>
        <end position="158"/>
    </location>
</feature>
<feature type="compositionally biased region" description="Gly residues" evidence="1">
    <location>
        <begin position="66"/>
        <end position="78"/>
    </location>
</feature>
<organism evidence="3 4">
    <name type="scientific">Sphingobacterium corticibacter</name>
    <dbReference type="NCBI Taxonomy" id="2171749"/>
    <lineage>
        <taxon>Bacteria</taxon>
        <taxon>Pseudomonadati</taxon>
        <taxon>Bacteroidota</taxon>
        <taxon>Sphingobacteriia</taxon>
        <taxon>Sphingobacteriales</taxon>
        <taxon>Sphingobacteriaceae</taxon>
        <taxon>Sphingobacterium</taxon>
    </lineage>
</organism>
<keyword evidence="4" id="KW-1185">Reference proteome</keyword>
<accession>A0A2T8HGT5</accession>
<protein>
    <submittedName>
        <fullName evidence="3">Uncharacterized protein</fullName>
    </submittedName>
</protein>
<gene>
    <name evidence="3" type="ORF">DC487_14035</name>
</gene>
<dbReference type="EMBL" id="QDKG01000005">
    <property type="protein sequence ID" value="PVH24641.1"/>
    <property type="molecule type" value="Genomic_DNA"/>
</dbReference>
<proteinExistence type="predicted"/>
<keyword evidence="2" id="KW-1133">Transmembrane helix</keyword>
<dbReference type="OrthoDB" id="123614at117747"/>
<feature type="region of interest" description="Disordered" evidence="1">
    <location>
        <begin position="45"/>
        <end position="89"/>
    </location>
</feature>
<dbReference type="AlphaFoldDB" id="A0A2T8HGT5"/>
<sequence length="221" mass="22703">MRTTARIKNLENLSLLFSDLDDNTKTALKGGQGATIDIEQVEIYGPNSNGNGSPGMVVLPKPPDFGSGGSPSGGGTGPGSPQTNEKTYDGGTIEEVVVIGITNNNAYDIMQSISNVFTALGAAATHAEVNRAIAGIKSIPGLSAAGVITGGAGIYFNIVEYRDNPNWQDGGQVILGGVALILTAIPATAPVGIGMGVALSAWELYEAYQKAQNNEGNQVPR</sequence>
<dbReference type="RefSeq" id="WP_116776586.1">
    <property type="nucleotide sequence ID" value="NZ_QDKG01000005.1"/>
</dbReference>
<evidence type="ECO:0000313" key="3">
    <source>
        <dbReference type="EMBL" id="PVH24641.1"/>
    </source>
</evidence>
<feature type="compositionally biased region" description="Low complexity" evidence="1">
    <location>
        <begin position="45"/>
        <end position="55"/>
    </location>
</feature>
<keyword evidence="2" id="KW-0472">Membrane</keyword>
<evidence type="ECO:0000256" key="1">
    <source>
        <dbReference type="SAM" id="MobiDB-lite"/>
    </source>
</evidence>
<reference evidence="3 4" key="1">
    <citation type="submission" date="2018-04" db="EMBL/GenBank/DDBJ databases">
        <title>Sphingobacterium cortibacter sp. nov.</title>
        <authorList>
            <person name="Li Y."/>
        </authorList>
    </citation>
    <scope>NUCLEOTIDE SEQUENCE [LARGE SCALE GENOMIC DNA]</scope>
    <source>
        <strain evidence="3 4">2c-3</strain>
    </source>
</reference>